<feature type="transmembrane region" description="Helical" evidence="1">
    <location>
        <begin position="12"/>
        <end position="30"/>
    </location>
</feature>
<gene>
    <name evidence="2" type="ORF">JFL75_02480</name>
</gene>
<evidence type="ECO:0000256" key="1">
    <source>
        <dbReference type="SAM" id="Phobius"/>
    </source>
</evidence>
<organism evidence="2 3">
    <name type="scientific">Breznakiella homolactica</name>
    <dbReference type="NCBI Taxonomy" id="2798577"/>
    <lineage>
        <taxon>Bacteria</taxon>
        <taxon>Pseudomonadati</taxon>
        <taxon>Spirochaetota</taxon>
        <taxon>Spirochaetia</taxon>
        <taxon>Spirochaetales</taxon>
        <taxon>Breznakiellaceae</taxon>
        <taxon>Breznakiella</taxon>
    </lineage>
</organism>
<dbReference type="EMBL" id="CP067089">
    <property type="protein sequence ID" value="QQO09795.1"/>
    <property type="molecule type" value="Genomic_DNA"/>
</dbReference>
<dbReference type="Pfam" id="PF04464">
    <property type="entry name" value="Glyphos_transf"/>
    <property type="match status" value="1"/>
</dbReference>
<evidence type="ECO:0000313" key="3">
    <source>
        <dbReference type="Proteomes" id="UP000595917"/>
    </source>
</evidence>
<dbReference type="GO" id="GO:0047355">
    <property type="term" value="F:CDP-glycerol glycerophosphotransferase activity"/>
    <property type="evidence" value="ECO:0007669"/>
    <property type="project" value="InterPro"/>
</dbReference>
<protein>
    <submittedName>
        <fullName evidence="2">CDP-glycerol glycerophosphotransferase family protein</fullName>
    </submittedName>
</protein>
<accession>A0A7T7XNU6</accession>
<dbReference type="GO" id="GO:0016020">
    <property type="term" value="C:membrane"/>
    <property type="evidence" value="ECO:0007669"/>
    <property type="project" value="InterPro"/>
</dbReference>
<dbReference type="AlphaFoldDB" id="A0A7T7XNU6"/>
<keyword evidence="1" id="KW-0812">Transmembrane</keyword>
<dbReference type="InterPro" id="IPR043148">
    <property type="entry name" value="TagF_C"/>
</dbReference>
<proteinExistence type="predicted"/>
<dbReference type="Gene3D" id="3.40.50.12580">
    <property type="match status" value="1"/>
</dbReference>
<dbReference type="InterPro" id="IPR007554">
    <property type="entry name" value="Glycerophosphate_synth"/>
</dbReference>
<name>A0A7T7XNU6_9SPIR</name>
<dbReference type="KEGG" id="bhc:JFL75_02480"/>
<reference evidence="2" key="1">
    <citation type="submission" date="2021-01" db="EMBL/GenBank/DDBJ databases">
        <title>Description of Breznakiella homolactica.</title>
        <authorList>
            <person name="Song Y."/>
            <person name="Brune A."/>
        </authorList>
    </citation>
    <scope>NUCLEOTIDE SEQUENCE</scope>
    <source>
        <strain evidence="2">RmG30</strain>
    </source>
</reference>
<keyword evidence="1" id="KW-1133">Transmembrane helix</keyword>
<keyword evidence="1" id="KW-0472">Membrane</keyword>
<dbReference type="Proteomes" id="UP000595917">
    <property type="component" value="Chromosome"/>
</dbReference>
<dbReference type="RefSeq" id="WP_215627098.1">
    <property type="nucleotide sequence ID" value="NZ_CP067089.2"/>
</dbReference>
<evidence type="ECO:0000313" key="2">
    <source>
        <dbReference type="EMBL" id="QQO09795.1"/>
    </source>
</evidence>
<keyword evidence="3" id="KW-1185">Reference proteome</keyword>
<sequence>MNLFLLYIDPGTGSMLFSILIGVVATLYFLGKAAFIKLKFILTGKSAKGDTARYPYVIYCEGRQYWNVFKPVTDEFEKRGVDVVYFTSAEDDPVFEQNYQHIKSEYIGAGNTAFARLNLLEADVVLMTTPGLDVYQLKRSKRVKHYSHVLHAPSDATLYRLFGLDYFNSVLLTGDFQAPDIRLLEQQRNLPEKELVTVGCSYLDVYKEKIGQLTPETVHQFTVLVSPSWGTSGILNRFGEKLLDPLVKTGWRIIVRPHPQSKKSEAPMLERLTERYKDAENLEWDYANDNIYSLSKADIMISDFSGIVYDYIFLFNKPVIYVKAQFDLRPYDAYDLGHPLWQYETLEKIGVELREEEFDRIGEVIKSAGASTGLADARREAKEAAWQHPGEAGKRIADFMIQKYEDSN</sequence>